<dbReference type="SUPFAM" id="SSF55811">
    <property type="entry name" value="Nudix"/>
    <property type="match status" value="1"/>
</dbReference>
<evidence type="ECO:0000256" key="2">
    <source>
        <dbReference type="ARBA" id="ARBA00022801"/>
    </source>
</evidence>
<dbReference type="PANTHER" id="PTHR43046">
    <property type="entry name" value="GDP-MANNOSE MANNOSYL HYDROLASE"/>
    <property type="match status" value="1"/>
</dbReference>
<accession>A0A365L7H2</accession>
<keyword evidence="2" id="KW-0378">Hydrolase</keyword>
<dbReference type="InterPro" id="IPR000086">
    <property type="entry name" value="NUDIX_hydrolase_dom"/>
</dbReference>
<dbReference type="InterPro" id="IPR020084">
    <property type="entry name" value="NUDIX_hydrolase_CS"/>
</dbReference>
<proteinExistence type="predicted"/>
<feature type="domain" description="Nudix hydrolase" evidence="3">
    <location>
        <begin position="24"/>
        <end position="148"/>
    </location>
</feature>
<sequence length="148" mass="16877">MNTTKNNGFGFLDFIVIKEEEIKDYAPIAGSFAVISCDGKVLMVYNVWREQWELPAGRREGDETEQECAIRELYEETGKYITELEFKGLLKLENTSDGSVKYNPVFAGSAAKLQPFLKNDETSEMKLWDRSGELGVIDEMDLKILDYV</sequence>
<evidence type="ECO:0000256" key="1">
    <source>
        <dbReference type="ARBA" id="ARBA00001946"/>
    </source>
</evidence>
<reference evidence="4 5" key="1">
    <citation type="submission" date="2018-06" db="EMBL/GenBank/DDBJ databases">
        <title>The draft genome sequences of strains SCU63 and S1.</title>
        <authorList>
            <person name="Gan L."/>
        </authorList>
    </citation>
    <scope>NUCLEOTIDE SEQUENCE [LARGE SCALE GENOMIC DNA]</scope>
    <source>
        <strain evidence="4 5">SCU63</strain>
    </source>
</reference>
<organism evidence="4 5">
    <name type="scientific">Planococcus halotolerans</name>
    <dbReference type="NCBI Taxonomy" id="2233542"/>
    <lineage>
        <taxon>Bacteria</taxon>
        <taxon>Bacillati</taxon>
        <taxon>Bacillota</taxon>
        <taxon>Bacilli</taxon>
        <taxon>Bacillales</taxon>
        <taxon>Caryophanaceae</taxon>
        <taxon>Planococcus</taxon>
    </lineage>
</organism>
<evidence type="ECO:0000313" key="4">
    <source>
        <dbReference type="EMBL" id="RAZ81335.1"/>
    </source>
</evidence>
<keyword evidence="5" id="KW-1185">Reference proteome</keyword>
<dbReference type="Proteomes" id="UP000251002">
    <property type="component" value="Unassembled WGS sequence"/>
</dbReference>
<gene>
    <name evidence="4" type="ORF">DP120_03365</name>
</gene>
<protein>
    <submittedName>
        <fullName evidence="4">DNA mismatch repair protein MutT</fullName>
    </submittedName>
</protein>
<dbReference type="InterPro" id="IPR015797">
    <property type="entry name" value="NUDIX_hydrolase-like_dom_sf"/>
</dbReference>
<evidence type="ECO:0000259" key="3">
    <source>
        <dbReference type="PROSITE" id="PS51462"/>
    </source>
</evidence>
<comment type="caution">
    <text evidence="4">The sequence shown here is derived from an EMBL/GenBank/DDBJ whole genome shotgun (WGS) entry which is preliminary data.</text>
</comment>
<dbReference type="PANTHER" id="PTHR43046:SF14">
    <property type="entry name" value="MUTT_NUDIX FAMILY PROTEIN"/>
    <property type="match status" value="1"/>
</dbReference>
<dbReference type="EMBL" id="QLZR01000001">
    <property type="protein sequence ID" value="RAZ81335.1"/>
    <property type="molecule type" value="Genomic_DNA"/>
</dbReference>
<dbReference type="Pfam" id="PF00293">
    <property type="entry name" value="NUDIX"/>
    <property type="match status" value="1"/>
</dbReference>
<comment type="cofactor">
    <cofactor evidence="1">
        <name>Mg(2+)</name>
        <dbReference type="ChEBI" id="CHEBI:18420"/>
    </cofactor>
</comment>
<dbReference type="Gene3D" id="3.90.79.10">
    <property type="entry name" value="Nucleoside Triphosphate Pyrophosphohydrolase"/>
    <property type="match status" value="1"/>
</dbReference>
<name>A0A365L7H2_9BACL</name>
<dbReference type="GO" id="GO:0016787">
    <property type="term" value="F:hydrolase activity"/>
    <property type="evidence" value="ECO:0007669"/>
    <property type="project" value="UniProtKB-KW"/>
</dbReference>
<dbReference type="AlphaFoldDB" id="A0A365L7H2"/>
<dbReference type="PROSITE" id="PS51462">
    <property type="entry name" value="NUDIX"/>
    <property type="match status" value="1"/>
</dbReference>
<dbReference type="RefSeq" id="WP_112221804.1">
    <property type="nucleotide sequence ID" value="NZ_CP196859.1"/>
</dbReference>
<dbReference type="PROSITE" id="PS00893">
    <property type="entry name" value="NUDIX_BOX"/>
    <property type="match status" value="1"/>
</dbReference>
<evidence type="ECO:0000313" key="5">
    <source>
        <dbReference type="Proteomes" id="UP000251002"/>
    </source>
</evidence>